<evidence type="ECO:0000313" key="9">
    <source>
        <dbReference type="WBParaSite" id="TMUE_1000003955.1"/>
    </source>
</evidence>
<dbReference type="PANTHER" id="PTHR46395">
    <property type="entry name" value="ADP-RIBOSYLATION FACTOR GTPASE-ACTIVATING PROTEIN 1"/>
    <property type="match status" value="1"/>
</dbReference>
<keyword evidence="2" id="KW-0479">Metal-binding</keyword>
<evidence type="ECO:0000313" key="8">
    <source>
        <dbReference type="Proteomes" id="UP000046395"/>
    </source>
</evidence>
<feature type="compositionally biased region" description="Basic and acidic residues" evidence="6">
    <location>
        <begin position="231"/>
        <end position="248"/>
    </location>
</feature>
<evidence type="ECO:0000256" key="3">
    <source>
        <dbReference type="ARBA" id="ARBA00022771"/>
    </source>
</evidence>
<evidence type="ECO:0000256" key="1">
    <source>
        <dbReference type="ARBA" id="ARBA00022468"/>
    </source>
</evidence>
<evidence type="ECO:0000256" key="2">
    <source>
        <dbReference type="ARBA" id="ARBA00022723"/>
    </source>
</evidence>
<reference evidence="9" key="1">
    <citation type="submission" date="2019-12" db="UniProtKB">
        <authorList>
            <consortium name="WormBaseParasite"/>
        </authorList>
    </citation>
    <scope>IDENTIFICATION</scope>
</reference>
<keyword evidence="1" id="KW-0343">GTPase activation</keyword>
<feature type="region of interest" description="Disordered" evidence="6">
    <location>
        <begin position="221"/>
        <end position="281"/>
    </location>
</feature>
<dbReference type="GO" id="GO:0032012">
    <property type="term" value="P:regulation of ARF protein signal transduction"/>
    <property type="evidence" value="ECO:0007669"/>
    <property type="project" value="TreeGrafter"/>
</dbReference>
<dbReference type="GO" id="GO:0005096">
    <property type="term" value="F:GTPase activator activity"/>
    <property type="evidence" value="ECO:0007669"/>
    <property type="project" value="UniProtKB-KW"/>
</dbReference>
<evidence type="ECO:0000256" key="6">
    <source>
        <dbReference type="SAM" id="MobiDB-lite"/>
    </source>
</evidence>
<dbReference type="GO" id="GO:0008270">
    <property type="term" value="F:zinc ion binding"/>
    <property type="evidence" value="ECO:0007669"/>
    <property type="project" value="UniProtKB-KW"/>
</dbReference>
<feature type="region of interest" description="Disordered" evidence="6">
    <location>
        <begin position="408"/>
        <end position="481"/>
    </location>
</feature>
<dbReference type="Gene3D" id="1.10.220.150">
    <property type="entry name" value="Arf GTPase activating protein"/>
    <property type="match status" value="1"/>
</dbReference>
<dbReference type="AlphaFoldDB" id="A0A5S6QA37"/>
<dbReference type="GO" id="GO:0030100">
    <property type="term" value="P:regulation of endocytosis"/>
    <property type="evidence" value="ECO:0007669"/>
    <property type="project" value="TreeGrafter"/>
</dbReference>
<dbReference type="Pfam" id="PF01412">
    <property type="entry name" value="ArfGap"/>
    <property type="match status" value="1"/>
</dbReference>
<dbReference type="STRING" id="70415.A0A5S6QA37"/>
<keyword evidence="4" id="KW-0862">Zinc</keyword>
<dbReference type="InterPro" id="IPR037278">
    <property type="entry name" value="ARFGAP/RecO"/>
</dbReference>
<feature type="compositionally biased region" description="Polar residues" evidence="6">
    <location>
        <begin position="440"/>
        <end position="453"/>
    </location>
</feature>
<dbReference type="PRINTS" id="PR00405">
    <property type="entry name" value="REVINTRACTNG"/>
</dbReference>
<keyword evidence="8" id="KW-1185">Reference proteome</keyword>
<dbReference type="InterPro" id="IPR001164">
    <property type="entry name" value="ArfGAP_dom"/>
</dbReference>
<evidence type="ECO:0000256" key="5">
    <source>
        <dbReference type="PROSITE-ProRule" id="PRU00288"/>
    </source>
</evidence>
<dbReference type="WBParaSite" id="TMUE_1000003955.1">
    <property type="protein sequence ID" value="TMUE_1000003955.1"/>
    <property type="gene ID" value="WBGene00286757"/>
</dbReference>
<proteinExistence type="predicted"/>
<feature type="domain" description="Arf-GAP" evidence="7">
    <location>
        <begin position="74"/>
        <end position="191"/>
    </location>
</feature>
<feature type="compositionally biased region" description="Polar residues" evidence="6">
    <location>
        <begin position="411"/>
        <end position="427"/>
    </location>
</feature>
<protein>
    <submittedName>
        <fullName evidence="9">Arf-GAP domain-containing protein</fullName>
    </submittedName>
</protein>
<dbReference type="InterPro" id="IPR038508">
    <property type="entry name" value="ArfGAP_dom_sf"/>
</dbReference>
<evidence type="ECO:0000259" key="7">
    <source>
        <dbReference type="PROSITE" id="PS50115"/>
    </source>
</evidence>
<feature type="compositionally biased region" description="Polar residues" evidence="6">
    <location>
        <begin position="269"/>
        <end position="281"/>
    </location>
</feature>
<sequence length="490" mass="53803">MANELLANEAFPTVLKIHISMAVLAFPPPFVCTLISKVVMLFPTRKRCCVSYDKPSEASRLRKSVLGMASPRSRSVLKDLRTKNDNNACFECGTHNAQWASVTYGIWLCLECSGKHRGLGVHISFVRSISMDKWKELELQKMKVGGNRQCLEFLRSQPDYNPGWSFSDKWNSKAAALYRDKVLTMAQGQEWSIESSPAQSWVPYAGTGFMKTSQSFASSSTGTEEYTMSEKNPRFQKDDYFGERDRSLKSKTKSRQYTSFGGSAMGPSRPTNDGGNKSSDVLENALGSLTVGWTALSKGAAQAASMAKEGALTLGQQAGSKAAMIAGQVKDGNILSDVHSSVSSAASKVADMGWKGWQSFQSVFSDRRNAQYVNVDSTPHSRSIGSHPKASNPTAVAIDDQFEFRDWQSAPPINSVSKSNAMSQQRARMNETAPQVPLAPSTQSTAHRTSSSREASKEVNLIDFGTDDQKKQRPQSSCAWEDSVWDLLNK</sequence>
<dbReference type="SUPFAM" id="SSF57863">
    <property type="entry name" value="ArfGap/RecO-like zinc finger"/>
    <property type="match status" value="1"/>
</dbReference>
<name>A0A5S6QA37_TRIMR</name>
<dbReference type="GO" id="GO:0000139">
    <property type="term" value="C:Golgi membrane"/>
    <property type="evidence" value="ECO:0007669"/>
    <property type="project" value="TreeGrafter"/>
</dbReference>
<accession>A0A5S6QA37</accession>
<keyword evidence="3 5" id="KW-0863">Zinc-finger</keyword>
<dbReference type="FunFam" id="1.10.220.150:FF:000014">
    <property type="entry name" value="ADP-ribosylation factor GTPase-activating protein"/>
    <property type="match status" value="1"/>
</dbReference>
<evidence type="ECO:0000256" key="4">
    <source>
        <dbReference type="ARBA" id="ARBA00022833"/>
    </source>
</evidence>
<dbReference type="PROSITE" id="PS50115">
    <property type="entry name" value="ARFGAP"/>
    <property type="match status" value="1"/>
</dbReference>
<dbReference type="PANTHER" id="PTHR46395:SF1">
    <property type="entry name" value="ADP-RIBOSYLATION FACTOR GTPASE-ACTIVATING PROTEIN 1"/>
    <property type="match status" value="1"/>
</dbReference>
<dbReference type="SMART" id="SM00105">
    <property type="entry name" value="ArfGap"/>
    <property type="match status" value="1"/>
</dbReference>
<dbReference type="CDD" id="cd08830">
    <property type="entry name" value="ArfGap_ArfGap1"/>
    <property type="match status" value="1"/>
</dbReference>
<organism evidence="8 9">
    <name type="scientific">Trichuris muris</name>
    <name type="common">Mouse whipworm</name>
    <dbReference type="NCBI Taxonomy" id="70415"/>
    <lineage>
        <taxon>Eukaryota</taxon>
        <taxon>Metazoa</taxon>
        <taxon>Ecdysozoa</taxon>
        <taxon>Nematoda</taxon>
        <taxon>Enoplea</taxon>
        <taxon>Dorylaimia</taxon>
        <taxon>Trichinellida</taxon>
        <taxon>Trichuridae</taxon>
        <taxon>Trichuris</taxon>
    </lineage>
</organism>
<dbReference type="Proteomes" id="UP000046395">
    <property type="component" value="Unassembled WGS sequence"/>
</dbReference>
<feature type="compositionally biased region" description="Polar residues" evidence="6">
    <location>
        <begin position="221"/>
        <end position="230"/>
    </location>
</feature>